<proteinExistence type="predicted"/>
<name>T0HLC3_9SPHN</name>
<organism evidence="1 2">
    <name type="scientific">Sphingobium quisquiliarum P25</name>
    <dbReference type="NCBI Taxonomy" id="1329909"/>
    <lineage>
        <taxon>Bacteria</taxon>
        <taxon>Pseudomonadati</taxon>
        <taxon>Pseudomonadota</taxon>
        <taxon>Alphaproteobacteria</taxon>
        <taxon>Sphingomonadales</taxon>
        <taxon>Sphingomonadaceae</taxon>
        <taxon>Sphingobium</taxon>
    </lineage>
</organism>
<gene>
    <name evidence="1" type="ORF">L288_20570</name>
</gene>
<accession>T0HLC3</accession>
<sequence length="167" mass="17453">MMESASMSARFWLFSMASAGAALAGGLGLGFYAVTPPRAAVAAYDDGMAFSEEGQGMPLDSTALNGPVEVRCTGCGPTLAQRQMQASYGSWSGYDDPVVQDYEARGSDEPEDLMAQVDDTPPSPVHQLPDRIERFAKGEDAAPSPMRIAQGVAAAAPVQVQPVVAIP</sequence>
<reference evidence="1 2" key="1">
    <citation type="journal article" date="2013" name="Genome Announc.">
        <title>Draft Genome Sequence of Sphingobium quisquiliarum Strain P25T, a Novel Hexachlorocyclohexane (HCH)-Degrading Bacterium Isolated from an HCH Dumpsite.</title>
        <authorList>
            <person name="Kumar Singh A."/>
            <person name="Sangwan N."/>
            <person name="Sharma A."/>
            <person name="Gupta V."/>
            <person name="Khurana J.P."/>
            <person name="Lal R."/>
        </authorList>
    </citation>
    <scope>NUCLEOTIDE SEQUENCE [LARGE SCALE GENOMIC DNA]</scope>
    <source>
        <strain evidence="1 2">P25</strain>
    </source>
</reference>
<keyword evidence="2" id="KW-1185">Reference proteome</keyword>
<dbReference type="Proteomes" id="UP000015525">
    <property type="component" value="Unassembled WGS sequence"/>
</dbReference>
<protein>
    <submittedName>
        <fullName evidence="1">Uncharacterized protein</fullName>
    </submittedName>
</protein>
<evidence type="ECO:0000313" key="1">
    <source>
        <dbReference type="EMBL" id="EQA98348.1"/>
    </source>
</evidence>
<dbReference type="PATRIC" id="fig|1329909.3.peg.3953"/>
<dbReference type="AlphaFoldDB" id="T0HLC3"/>
<comment type="caution">
    <text evidence="1">The sequence shown here is derived from an EMBL/GenBank/DDBJ whole genome shotgun (WGS) entry which is preliminary data.</text>
</comment>
<dbReference type="EMBL" id="ATHO01000173">
    <property type="protein sequence ID" value="EQA98348.1"/>
    <property type="molecule type" value="Genomic_DNA"/>
</dbReference>
<evidence type="ECO:0000313" key="2">
    <source>
        <dbReference type="Proteomes" id="UP000015525"/>
    </source>
</evidence>